<keyword evidence="3" id="KW-0223">Dioxygenase</keyword>
<dbReference type="InterPro" id="IPR039994">
    <property type="entry name" value="NO66-like"/>
</dbReference>
<gene>
    <name evidence="5" type="ORF">CTAYLR_008072</name>
</gene>
<organism evidence="5 6">
    <name type="scientific">Chrysophaeum taylorii</name>
    <dbReference type="NCBI Taxonomy" id="2483200"/>
    <lineage>
        <taxon>Eukaryota</taxon>
        <taxon>Sar</taxon>
        <taxon>Stramenopiles</taxon>
        <taxon>Ochrophyta</taxon>
        <taxon>Pelagophyceae</taxon>
        <taxon>Pelagomonadales</taxon>
        <taxon>Pelagomonadaceae</taxon>
        <taxon>Chrysophaeum</taxon>
    </lineage>
</organism>
<comment type="function">
    <text evidence="3">Oxygenase that can act as both a histone lysine demethylase and a ribosomal histidine hydroxylase.</text>
</comment>
<dbReference type="SMR" id="A0AAD7UKS7"/>
<proteinExistence type="inferred from homology"/>
<dbReference type="SUPFAM" id="SSF51197">
    <property type="entry name" value="Clavaminate synthase-like"/>
    <property type="match status" value="1"/>
</dbReference>
<keyword evidence="3" id="KW-0805">Transcription regulation</keyword>
<dbReference type="InterPro" id="IPR003347">
    <property type="entry name" value="JmjC_dom"/>
</dbReference>
<evidence type="ECO:0000256" key="2">
    <source>
        <dbReference type="ARBA" id="ARBA00023004"/>
    </source>
</evidence>
<evidence type="ECO:0000313" key="5">
    <source>
        <dbReference type="EMBL" id="KAJ8609252.1"/>
    </source>
</evidence>
<dbReference type="PROSITE" id="PS51184">
    <property type="entry name" value="JMJC"/>
    <property type="match status" value="1"/>
</dbReference>
<comment type="caution">
    <text evidence="5">The sequence shown here is derived from an EMBL/GenBank/DDBJ whole genome shotgun (WGS) entry which is preliminary data.</text>
</comment>
<feature type="domain" description="JmjC" evidence="4">
    <location>
        <begin position="74"/>
        <end position="230"/>
    </location>
</feature>
<comment type="similarity">
    <text evidence="3">Belongs to the ROX family.</text>
</comment>
<dbReference type="Pfam" id="PF08007">
    <property type="entry name" value="JmjC_2"/>
    <property type="match status" value="1"/>
</dbReference>
<dbReference type="GO" id="GO:0032453">
    <property type="term" value="F:histone H3K4 demethylase activity"/>
    <property type="evidence" value="ECO:0007669"/>
    <property type="project" value="TreeGrafter"/>
</dbReference>
<keyword evidence="3" id="KW-0539">Nucleus</keyword>
<dbReference type="EC" id="1.14.11.-" evidence="3"/>
<keyword evidence="3" id="KW-0560">Oxidoreductase</keyword>
<keyword evidence="1 3" id="KW-0479">Metal-binding</keyword>
<dbReference type="PANTHER" id="PTHR13096">
    <property type="entry name" value="MINA53 MYC INDUCED NUCLEAR ANTIGEN"/>
    <property type="match status" value="1"/>
</dbReference>
<evidence type="ECO:0000256" key="3">
    <source>
        <dbReference type="RuleBase" id="RU366061"/>
    </source>
</evidence>
<keyword evidence="6" id="KW-1185">Reference proteome</keyword>
<keyword evidence="2 3" id="KW-0408">Iron</keyword>
<protein>
    <recommendedName>
        <fullName evidence="3">Bifunctional lysine-specific demethylase and histidyl-hydroxylase</fullName>
        <ecNumber evidence="3">1.14.11.-</ecNumber>
    </recommendedName>
</protein>
<dbReference type="AlphaFoldDB" id="A0AAD7UKS7"/>
<dbReference type="Gene3D" id="2.60.120.650">
    <property type="entry name" value="Cupin"/>
    <property type="match status" value="1"/>
</dbReference>
<evidence type="ECO:0000259" key="4">
    <source>
        <dbReference type="PROSITE" id="PS51184"/>
    </source>
</evidence>
<dbReference type="GO" id="GO:0005506">
    <property type="term" value="F:iron ion binding"/>
    <property type="evidence" value="ECO:0007669"/>
    <property type="project" value="UniProtKB-UniRule"/>
</dbReference>
<keyword evidence="3" id="KW-0804">Transcription</keyword>
<dbReference type="GO" id="GO:0051864">
    <property type="term" value="F:histone H3K36 demethylase activity"/>
    <property type="evidence" value="ECO:0007669"/>
    <property type="project" value="TreeGrafter"/>
</dbReference>
<dbReference type="EMBL" id="JAQMWT010000145">
    <property type="protein sequence ID" value="KAJ8609252.1"/>
    <property type="molecule type" value="Genomic_DNA"/>
</dbReference>
<dbReference type="GO" id="GO:0005730">
    <property type="term" value="C:nucleolus"/>
    <property type="evidence" value="ECO:0007669"/>
    <property type="project" value="TreeGrafter"/>
</dbReference>
<reference evidence="5" key="1">
    <citation type="submission" date="2023-01" db="EMBL/GenBank/DDBJ databases">
        <title>Metagenome sequencing of chrysophaentin producing Chrysophaeum taylorii.</title>
        <authorList>
            <person name="Davison J."/>
            <person name="Bewley C."/>
        </authorList>
    </citation>
    <scope>NUCLEOTIDE SEQUENCE</scope>
    <source>
        <strain evidence="5">NIES-1699</strain>
    </source>
</reference>
<sequence length="401" mass="43045">MHKLVAEGEFFSATFQERARVLGGKAPIEALPRSENGGLEKMLRSAPSPSSGCPAHALLRRDGVQVDRSAYASWAHAFADGVSVIVNRADYLDASVRRACREMVDGTGLPHCYANVYCTPAGCRAVGAHADDRDVFVVQLEGRKRWRVWTAPPVPYPYPDEQVGKQLEVPSDLGESLEIVLAAGDVLYIPRGFVHEAESLEVSSAHGTFAVATHDWTWASVAASAVRSALDAETAWRRAMPFEPGAAPGFDPAGHHLPTKVAVLGNVPTVDRLRAAASAAINPETLSLELGSRVARQRKRDEAIVAEMAKTMVQDSGLSLSTRVKSTGRRPPARLGVARVVEATALVARALDFVVRQAGDAGSRIGDLRLPPSEDPNDHLRKISLADLGITLDLLERSCSS</sequence>
<dbReference type="Proteomes" id="UP001230188">
    <property type="component" value="Unassembled WGS sequence"/>
</dbReference>
<accession>A0AAD7UKS7</accession>
<evidence type="ECO:0000256" key="1">
    <source>
        <dbReference type="ARBA" id="ARBA00022723"/>
    </source>
</evidence>
<name>A0AAD7UKS7_9STRA</name>
<comment type="subcellular location">
    <subcellularLocation>
        <location evidence="3">Nucleus</location>
    </subcellularLocation>
</comment>
<evidence type="ECO:0000313" key="6">
    <source>
        <dbReference type="Proteomes" id="UP001230188"/>
    </source>
</evidence>
<comment type="cofactor">
    <cofactor evidence="3">
        <name>Fe(2+)</name>
        <dbReference type="ChEBI" id="CHEBI:29033"/>
    </cofactor>
    <text evidence="3">Binds 1 Fe(2+) ion per subunit.</text>
</comment>
<dbReference type="PANTHER" id="PTHR13096:SF8">
    <property type="entry name" value="RIBOSOMAL OXYGENASE 1"/>
    <property type="match status" value="1"/>
</dbReference>